<keyword evidence="1" id="KW-0436">Ligase</keyword>
<dbReference type="RefSeq" id="WP_022750247.1">
    <property type="nucleotide sequence ID" value="NZ_FOGW01000012.1"/>
</dbReference>
<keyword evidence="2" id="KW-1185">Reference proteome</keyword>
<evidence type="ECO:0000313" key="1">
    <source>
        <dbReference type="EMBL" id="SER87271.1"/>
    </source>
</evidence>
<sequence>MYLISAYFDSETNKKIQYLIDQMYESTGNDFMIKNKVPPHITIAAFEQKDKNKAIEIFKLFSENIESSSIYIASIGAFLPSVVYIEAVQNKYLYELSKKANEYILQSSQAKCNRFYMPLQWIPHITIGKQLDKEQMRKGFEILQDLFNPIHAKIVRFSLSKPKPYEEIEVIELEK</sequence>
<gene>
    <name evidence="1" type="ORF">SAMN02910429_01334</name>
</gene>
<dbReference type="PANTHER" id="PTHR36039:SF2">
    <property type="entry name" value="RNA LIGASE_CYCLIC NUCLEOTIDE PHOSPHODIESTERASE FAMILY PROTEIN"/>
    <property type="match status" value="1"/>
</dbReference>
<proteinExistence type="predicted"/>
<dbReference type="Gene3D" id="3.90.1140.10">
    <property type="entry name" value="Cyclic phosphodiesterase"/>
    <property type="match status" value="1"/>
</dbReference>
<dbReference type="OrthoDB" id="463286at2"/>
<dbReference type="Proteomes" id="UP000182471">
    <property type="component" value="Unassembled WGS sequence"/>
</dbReference>
<organism evidence="1 2">
    <name type="scientific">Lachnobacterium bovis</name>
    <dbReference type="NCBI Taxonomy" id="140626"/>
    <lineage>
        <taxon>Bacteria</taxon>
        <taxon>Bacillati</taxon>
        <taxon>Bacillota</taxon>
        <taxon>Clostridia</taxon>
        <taxon>Lachnospirales</taxon>
        <taxon>Lachnospiraceae</taxon>
        <taxon>Lachnobacterium</taxon>
    </lineage>
</organism>
<accession>A0A1H9SQQ8</accession>
<name>A0A1H9SQQ8_9FIRM</name>
<dbReference type="EMBL" id="FOGW01000012">
    <property type="protein sequence ID" value="SER87271.1"/>
    <property type="molecule type" value="Genomic_DNA"/>
</dbReference>
<protein>
    <submittedName>
        <fullName evidence="1">2'-5' RNA ligase superfamily protein</fullName>
    </submittedName>
</protein>
<dbReference type="PANTHER" id="PTHR36039">
    <property type="match status" value="1"/>
</dbReference>
<dbReference type="Pfam" id="PF13563">
    <property type="entry name" value="2_5_RNA_ligase2"/>
    <property type="match status" value="1"/>
</dbReference>
<dbReference type="SUPFAM" id="SSF55144">
    <property type="entry name" value="LigT-like"/>
    <property type="match status" value="1"/>
</dbReference>
<evidence type="ECO:0000313" key="2">
    <source>
        <dbReference type="Proteomes" id="UP000182471"/>
    </source>
</evidence>
<dbReference type="GO" id="GO:0016874">
    <property type="term" value="F:ligase activity"/>
    <property type="evidence" value="ECO:0007669"/>
    <property type="project" value="UniProtKB-KW"/>
</dbReference>
<reference evidence="2" key="1">
    <citation type="submission" date="2016-10" db="EMBL/GenBank/DDBJ databases">
        <authorList>
            <person name="Varghese N."/>
            <person name="Submissions S."/>
        </authorList>
    </citation>
    <scope>NUCLEOTIDE SEQUENCE [LARGE SCALE GENOMIC DNA]</scope>
    <source>
        <strain evidence="2">S1b</strain>
    </source>
</reference>
<dbReference type="AlphaFoldDB" id="A0A1H9SQQ8"/>
<dbReference type="InterPro" id="IPR009097">
    <property type="entry name" value="Cyclic_Pdiesterase"/>
</dbReference>